<dbReference type="Pfam" id="PF00071">
    <property type="entry name" value="Ras"/>
    <property type="match status" value="1"/>
</dbReference>
<evidence type="ECO:0000256" key="2">
    <source>
        <dbReference type="ARBA" id="ARBA00006270"/>
    </source>
</evidence>
<keyword evidence="14" id="KW-1185">Reference proteome</keyword>
<dbReference type="SMART" id="SM00173">
    <property type="entry name" value="RAS"/>
    <property type="match status" value="1"/>
</dbReference>
<keyword evidence="5" id="KW-0547">Nucleotide-binding</keyword>
<dbReference type="AlphaFoldDB" id="A0A401KJT7"/>
<dbReference type="GO" id="GO:0005525">
    <property type="term" value="F:GTP binding"/>
    <property type="evidence" value="ECO:0007669"/>
    <property type="project" value="UniProtKB-KW"/>
</dbReference>
<keyword evidence="8" id="KW-0472">Membrane</keyword>
<dbReference type="Pfam" id="PF08637">
    <property type="entry name" value="NCA2"/>
    <property type="match status" value="1"/>
</dbReference>
<keyword evidence="6" id="KW-0653">Protein transport</keyword>
<evidence type="ECO:0000256" key="9">
    <source>
        <dbReference type="ARBA" id="ARBA00023288"/>
    </source>
</evidence>
<dbReference type="FunFam" id="3.40.50.300:FF:000363">
    <property type="entry name" value="Secretion related GTPase srgA"/>
    <property type="match status" value="1"/>
</dbReference>
<keyword evidence="7" id="KW-0342">GTP-binding</keyword>
<feature type="compositionally biased region" description="Gly residues" evidence="12">
    <location>
        <begin position="843"/>
        <end position="853"/>
    </location>
</feature>
<keyword evidence="10" id="KW-0636">Prenylation</keyword>
<comment type="similarity">
    <text evidence="2">Belongs to the small GTPase superfamily. Rab family.</text>
</comment>
<dbReference type="Proteomes" id="UP000286921">
    <property type="component" value="Unassembled WGS sequence"/>
</dbReference>
<dbReference type="Gene3D" id="3.40.50.300">
    <property type="entry name" value="P-loop containing nucleotide triphosphate hydrolases"/>
    <property type="match status" value="1"/>
</dbReference>
<feature type="region of interest" description="Disordered" evidence="12">
    <location>
        <begin position="825"/>
        <end position="853"/>
    </location>
</feature>
<evidence type="ECO:0000256" key="7">
    <source>
        <dbReference type="ARBA" id="ARBA00023134"/>
    </source>
</evidence>
<proteinExistence type="inferred from homology"/>
<accession>A0A401KJT7</accession>
<gene>
    <name evidence="13" type="ORF">AAWM_02438</name>
</gene>
<dbReference type="SMART" id="SM00174">
    <property type="entry name" value="RHO"/>
    <property type="match status" value="1"/>
</dbReference>
<dbReference type="EMBL" id="BDHI01000002">
    <property type="protein sequence ID" value="GCB19553.1"/>
    <property type="molecule type" value="Genomic_DNA"/>
</dbReference>
<evidence type="ECO:0000313" key="13">
    <source>
        <dbReference type="EMBL" id="GCB19553.1"/>
    </source>
</evidence>
<dbReference type="PRINTS" id="PR00449">
    <property type="entry name" value="RASTRNSFRMNG"/>
</dbReference>
<dbReference type="GO" id="GO:0015031">
    <property type="term" value="P:protein transport"/>
    <property type="evidence" value="ECO:0007669"/>
    <property type="project" value="UniProtKB-KW"/>
</dbReference>
<dbReference type="InterPro" id="IPR001806">
    <property type="entry name" value="Small_GTPase"/>
</dbReference>
<dbReference type="SMART" id="SM00175">
    <property type="entry name" value="RAB"/>
    <property type="match status" value="1"/>
</dbReference>
<evidence type="ECO:0000256" key="5">
    <source>
        <dbReference type="ARBA" id="ARBA00022741"/>
    </source>
</evidence>
<protein>
    <submittedName>
        <fullName evidence="13">GTP-binding protein ypt2</fullName>
    </submittedName>
</protein>
<evidence type="ECO:0000256" key="4">
    <source>
        <dbReference type="ARBA" id="ARBA00022475"/>
    </source>
</evidence>
<dbReference type="CDD" id="cd01867">
    <property type="entry name" value="Rab8_Rab10_Rab13_like"/>
    <property type="match status" value="1"/>
</dbReference>
<feature type="compositionally biased region" description="Polar residues" evidence="12">
    <location>
        <begin position="827"/>
        <end position="842"/>
    </location>
</feature>
<dbReference type="GO" id="GO:0005886">
    <property type="term" value="C:plasma membrane"/>
    <property type="evidence" value="ECO:0007669"/>
    <property type="project" value="UniProtKB-SubCell"/>
</dbReference>
<organism evidence="13 14">
    <name type="scientific">Aspergillus awamori</name>
    <name type="common">Black koji mold</name>
    <dbReference type="NCBI Taxonomy" id="105351"/>
    <lineage>
        <taxon>Eukaryota</taxon>
        <taxon>Fungi</taxon>
        <taxon>Dikarya</taxon>
        <taxon>Ascomycota</taxon>
        <taxon>Pezizomycotina</taxon>
        <taxon>Eurotiomycetes</taxon>
        <taxon>Eurotiomycetidae</taxon>
        <taxon>Eurotiales</taxon>
        <taxon>Aspergillaceae</taxon>
        <taxon>Aspergillus</taxon>
    </lineage>
</organism>
<comment type="caution">
    <text evidence="13">The sequence shown here is derived from an EMBL/GenBank/DDBJ whole genome shotgun (WGS) entry which is preliminary data.</text>
</comment>
<dbReference type="PROSITE" id="PS51421">
    <property type="entry name" value="RAS"/>
    <property type="match status" value="1"/>
</dbReference>
<evidence type="ECO:0000256" key="1">
    <source>
        <dbReference type="ARBA" id="ARBA00004342"/>
    </source>
</evidence>
<dbReference type="InterPro" id="IPR005225">
    <property type="entry name" value="Small_GTP-bd"/>
</dbReference>
<evidence type="ECO:0000256" key="12">
    <source>
        <dbReference type="SAM" id="MobiDB-lite"/>
    </source>
</evidence>
<dbReference type="InterPro" id="IPR013946">
    <property type="entry name" value="NCA2-like"/>
</dbReference>
<dbReference type="GO" id="GO:0003924">
    <property type="term" value="F:GTPase activity"/>
    <property type="evidence" value="ECO:0007669"/>
    <property type="project" value="InterPro"/>
</dbReference>
<evidence type="ECO:0000256" key="11">
    <source>
        <dbReference type="ARBA" id="ARBA00025673"/>
    </source>
</evidence>
<evidence type="ECO:0000313" key="14">
    <source>
        <dbReference type="Proteomes" id="UP000286921"/>
    </source>
</evidence>
<keyword evidence="3" id="KW-0813">Transport</keyword>
<sequence>MYAINKAYGLDTHFDKLWRRINDNAHPKSLEFYEHASQANYPIENVAKLEKFMDSLSMTSKSQPLLQTERLLKIIAEYPEDVVNGDYTSSDVKVFMTHVVDTSWLVAAKAAVQTLGIILNTLSDDVLSLNDEMLYWDSVLESPWSLGLYMIQNSPVVLWSRFRKAWRHANSTNNRRTPGQTGWMKFYESVPKSDVRQKRKTLSSLKDMNASSIGILIRKSFSREVGDKYSGDDSYGMFNESWQVNVLEGVALMKLLLEDPEKESATWNYEEHINMAINQEVSSMRMHYCSGLSSEGPRFVMSQLGYILEKLLPAYAKASATTINNAGRPHYLVRFWLPLTLALFSTSTSLELLRNKRHELLEWVANFGSTTIEFWNNWVVDPIHRLIGTIRHDEKSEIALMSRNSLEADRASLERMVVDFILDRCEPNKNDYDAFDTHVITAKVREGDLTPVLKAYENDLRSPFVGTIKGDLVRALLIQIQKTKVDVEIAIGGIDALLKSQELVFGFIGLTPGIMVSYATLRWLYSLLGSRRGLRTGKQQDQLRHALRVVHRTLTSSVPTSGDTLAFRDYGLLICNAEVLLSKARTILKGADLRSFQEDINELVERDTIDRQLKVVERMGASTTQNLSHYHGYYPSPSVYLESATTKMAGTRNYDFLIKLLLIGDSGVGKSCCLLRFSEDSFTPSFITTIGIDFKIRTIELDGKRVKLQIWDTAGQERFRTITTAYYRGAMGILLVYDVTDERSFQNIRTWFSNVEQHASEGVHKILIGNKCDWEEKRAVSTEQGQQLANELGIPFLEVSAKNNINIEKAFYDLASDIKKGMDTSKSEQVGSQGVSIDQQGSGLNGSAGGKCC</sequence>
<reference evidence="13 14" key="1">
    <citation type="submission" date="2016-09" db="EMBL/GenBank/DDBJ databases">
        <title>Aspergillus awamori IFM 58123T.</title>
        <authorList>
            <person name="Kusuya Y."/>
            <person name="Shimizu M."/>
            <person name="Takahashi H."/>
            <person name="Yaguchi T."/>
        </authorList>
    </citation>
    <scope>NUCLEOTIDE SEQUENCE [LARGE SCALE GENOMIC DNA]</scope>
    <source>
        <strain evidence="13 14">IFM 58123</strain>
    </source>
</reference>
<evidence type="ECO:0000256" key="6">
    <source>
        <dbReference type="ARBA" id="ARBA00022927"/>
    </source>
</evidence>
<name>A0A401KJT7_ASPAW</name>
<dbReference type="STRING" id="105351.A0A401KJT7"/>
<keyword evidence="9" id="KW-0449">Lipoprotein</keyword>
<dbReference type="PANTHER" id="PTHR47980">
    <property type="entry name" value="LD44762P"/>
    <property type="match status" value="1"/>
</dbReference>
<evidence type="ECO:0000256" key="8">
    <source>
        <dbReference type="ARBA" id="ARBA00023136"/>
    </source>
</evidence>
<dbReference type="PROSITE" id="PS51419">
    <property type="entry name" value="RAB"/>
    <property type="match status" value="1"/>
</dbReference>
<evidence type="ECO:0000256" key="10">
    <source>
        <dbReference type="ARBA" id="ARBA00023289"/>
    </source>
</evidence>
<dbReference type="InterPro" id="IPR027417">
    <property type="entry name" value="P-loop_NTPase"/>
</dbReference>
<comment type="subcellular location">
    <subcellularLocation>
        <location evidence="1">Cell membrane</location>
        <topology evidence="1">Lipid-anchor</topology>
        <orientation evidence="1">Cytoplasmic side</orientation>
    </subcellularLocation>
</comment>
<dbReference type="PROSITE" id="PS51420">
    <property type="entry name" value="RHO"/>
    <property type="match status" value="1"/>
</dbReference>
<dbReference type="NCBIfam" id="TIGR00231">
    <property type="entry name" value="small_GTP"/>
    <property type="match status" value="1"/>
</dbReference>
<evidence type="ECO:0000256" key="3">
    <source>
        <dbReference type="ARBA" id="ARBA00022448"/>
    </source>
</evidence>
<dbReference type="SMART" id="SM00176">
    <property type="entry name" value="RAN"/>
    <property type="match status" value="1"/>
</dbReference>
<dbReference type="InterPro" id="IPR050305">
    <property type="entry name" value="Small_GTPase_Rab"/>
</dbReference>
<dbReference type="SUPFAM" id="SSF52540">
    <property type="entry name" value="P-loop containing nucleoside triphosphate hydrolases"/>
    <property type="match status" value="1"/>
</dbReference>
<comment type="function">
    <text evidence="11">Protein transport. Probably involved in vesicular traffic.</text>
</comment>
<keyword evidence="4" id="KW-1003">Cell membrane</keyword>